<evidence type="ECO:0000313" key="1">
    <source>
        <dbReference type="EMBL" id="KAJ7210477.1"/>
    </source>
</evidence>
<evidence type="ECO:0008006" key="3">
    <source>
        <dbReference type="Google" id="ProtNLM"/>
    </source>
</evidence>
<organism evidence="1 2">
    <name type="scientific">Mycena pura</name>
    <dbReference type="NCBI Taxonomy" id="153505"/>
    <lineage>
        <taxon>Eukaryota</taxon>
        <taxon>Fungi</taxon>
        <taxon>Dikarya</taxon>
        <taxon>Basidiomycota</taxon>
        <taxon>Agaricomycotina</taxon>
        <taxon>Agaricomycetes</taxon>
        <taxon>Agaricomycetidae</taxon>
        <taxon>Agaricales</taxon>
        <taxon>Marasmiineae</taxon>
        <taxon>Mycenaceae</taxon>
        <taxon>Mycena</taxon>
    </lineage>
</organism>
<dbReference type="AlphaFoldDB" id="A0AAD6VIE8"/>
<name>A0AAD6VIE8_9AGAR</name>
<keyword evidence="2" id="KW-1185">Reference proteome</keyword>
<gene>
    <name evidence="1" type="ORF">GGX14DRAFT_520493</name>
</gene>
<reference evidence="1" key="1">
    <citation type="submission" date="2023-03" db="EMBL/GenBank/DDBJ databases">
        <title>Massive genome expansion in bonnet fungi (Mycena s.s.) driven by repeated elements and novel gene families across ecological guilds.</title>
        <authorList>
            <consortium name="Lawrence Berkeley National Laboratory"/>
            <person name="Harder C.B."/>
            <person name="Miyauchi S."/>
            <person name="Viragh M."/>
            <person name="Kuo A."/>
            <person name="Thoen E."/>
            <person name="Andreopoulos B."/>
            <person name="Lu D."/>
            <person name="Skrede I."/>
            <person name="Drula E."/>
            <person name="Henrissat B."/>
            <person name="Morin E."/>
            <person name="Kohler A."/>
            <person name="Barry K."/>
            <person name="LaButti K."/>
            <person name="Morin E."/>
            <person name="Salamov A."/>
            <person name="Lipzen A."/>
            <person name="Mereny Z."/>
            <person name="Hegedus B."/>
            <person name="Baldrian P."/>
            <person name="Stursova M."/>
            <person name="Weitz H."/>
            <person name="Taylor A."/>
            <person name="Grigoriev I.V."/>
            <person name="Nagy L.G."/>
            <person name="Martin F."/>
            <person name="Kauserud H."/>
        </authorList>
    </citation>
    <scope>NUCLEOTIDE SEQUENCE</scope>
    <source>
        <strain evidence="1">9144</strain>
    </source>
</reference>
<proteinExistence type="predicted"/>
<dbReference type="Proteomes" id="UP001219525">
    <property type="component" value="Unassembled WGS sequence"/>
</dbReference>
<evidence type="ECO:0000313" key="2">
    <source>
        <dbReference type="Proteomes" id="UP001219525"/>
    </source>
</evidence>
<protein>
    <recommendedName>
        <fullName evidence="3">BTB domain-containing protein</fullName>
    </recommendedName>
</protein>
<comment type="caution">
    <text evidence="1">The sequence shown here is derived from an EMBL/GenBank/DDBJ whole genome shotgun (WGS) entry which is preliminary data.</text>
</comment>
<dbReference type="EMBL" id="JARJCW010000028">
    <property type="protein sequence ID" value="KAJ7210477.1"/>
    <property type="molecule type" value="Genomic_DNA"/>
</dbReference>
<accession>A0AAD6VIE8</accession>
<sequence>MHTLRGLPVPVPLGNTSSSGPDYYLESIIFKVEDRLFKVPRYHFEQPFASTLTLPPAKDAQAEGNSNDNPFILHGISSIDFQRLLKVLYPLDVPQILTMPKEDWISVLKLATMWCFIAVRSLAIQQIDLLGLQSVERILLARGYHVSSWLRTGYTELARREEGISLEDAEKIGWKTTVQLYQVRETAIKNYTTPYRPQYWQSGFQNADVETTFREEFRLADAASAVYS</sequence>